<proteinExistence type="predicted"/>
<dbReference type="eggNOG" id="ENOG502SFE2">
    <property type="taxonomic scope" value="Eukaryota"/>
</dbReference>
<evidence type="ECO:0008006" key="4">
    <source>
        <dbReference type="Google" id="ProtNLM"/>
    </source>
</evidence>
<protein>
    <recommendedName>
        <fullName evidence="4">M-phase phosphoprotein 6</fullName>
    </recommendedName>
</protein>
<dbReference type="EMBL" id="GL996500">
    <property type="protein sequence ID" value="EGW34542.1"/>
    <property type="molecule type" value="Genomic_DNA"/>
</dbReference>
<evidence type="ECO:0000313" key="2">
    <source>
        <dbReference type="EMBL" id="EGW34542.1"/>
    </source>
</evidence>
<dbReference type="HOGENOM" id="CLU_151464_0_0_1"/>
<evidence type="ECO:0000313" key="3">
    <source>
        <dbReference type="Proteomes" id="UP000000709"/>
    </source>
</evidence>
<accession>G3AJ30</accession>
<dbReference type="AlphaFoldDB" id="G3AJ30"/>
<dbReference type="STRING" id="619300.G3AJ30"/>
<dbReference type="RefSeq" id="XP_007374126.1">
    <property type="nucleotide sequence ID" value="XM_007374064.1"/>
</dbReference>
<dbReference type="InParanoid" id="G3AJ30"/>
<dbReference type="Proteomes" id="UP000000709">
    <property type="component" value="Unassembled WGS sequence"/>
</dbReference>
<reference evidence="2 3" key="1">
    <citation type="journal article" date="2011" name="Proc. Natl. Acad. Sci. U.S.A.">
        <title>Comparative genomics of xylose-fermenting fungi for enhanced biofuel production.</title>
        <authorList>
            <person name="Wohlbach D.J."/>
            <person name="Kuo A."/>
            <person name="Sato T.K."/>
            <person name="Potts K.M."/>
            <person name="Salamov A.A."/>
            <person name="LaButti K.M."/>
            <person name="Sun H."/>
            <person name="Clum A."/>
            <person name="Pangilinan J.L."/>
            <person name="Lindquist E.A."/>
            <person name="Lucas S."/>
            <person name="Lapidus A."/>
            <person name="Jin M."/>
            <person name="Gunawan C."/>
            <person name="Balan V."/>
            <person name="Dale B.E."/>
            <person name="Jeffries T.W."/>
            <person name="Zinkel R."/>
            <person name="Barry K.W."/>
            <person name="Grigoriev I.V."/>
            <person name="Gasch A.P."/>
        </authorList>
    </citation>
    <scope>NUCLEOTIDE SEQUENCE [LARGE SCALE GENOMIC DNA]</scope>
    <source>
        <strain evidence="3">NRRL Y-27907 / 11-Y1</strain>
    </source>
</reference>
<feature type="compositionally biased region" description="Basic and acidic residues" evidence="1">
    <location>
        <begin position="86"/>
        <end position="97"/>
    </location>
</feature>
<keyword evidence="3" id="KW-1185">Reference proteome</keyword>
<organism evidence="3">
    <name type="scientific">Spathaspora passalidarum (strain NRRL Y-27907 / 11-Y1)</name>
    <dbReference type="NCBI Taxonomy" id="619300"/>
    <lineage>
        <taxon>Eukaryota</taxon>
        <taxon>Fungi</taxon>
        <taxon>Dikarya</taxon>
        <taxon>Ascomycota</taxon>
        <taxon>Saccharomycotina</taxon>
        <taxon>Pichiomycetes</taxon>
        <taxon>Debaryomycetaceae</taxon>
        <taxon>Spathaspora</taxon>
    </lineage>
</organism>
<dbReference type="Pfam" id="PF10175">
    <property type="entry name" value="MPP6"/>
    <property type="match status" value="1"/>
</dbReference>
<dbReference type="KEGG" id="spaa:SPAPADRAFT_149578"/>
<feature type="region of interest" description="Disordered" evidence="1">
    <location>
        <begin position="54"/>
        <end position="120"/>
    </location>
</feature>
<dbReference type="GeneID" id="18870830"/>
<gene>
    <name evidence="2" type="ORF">SPAPADRAFT_149578</name>
</gene>
<dbReference type="OrthoDB" id="4084022at2759"/>
<dbReference type="OMA" id="FSINIRC"/>
<evidence type="ECO:0000256" key="1">
    <source>
        <dbReference type="SAM" id="MobiDB-lite"/>
    </source>
</evidence>
<name>G3AJ30_SPAPN</name>
<sequence length="120" mass="13682">MSSLSNRVMNMKFMQKADDLKISEEREQNQKKIADLSEWVLPYSKSLLKMAQSKPKIESVGYGSIMSAPTRRSWGTKVEQEATPSPEKEASKNKSEDLNELWGKRTKSNNANSSKKRRLS</sequence>